<comment type="caution">
    <text evidence="1">The sequence shown here is derived from an EMBL/GenBank/DDBJ whole genome shotgun (WGS) entry which is preliminary data.</text>
</comment>
<organism evidence="1 2">
    <name type="scientific">Dallia pectoralis</name>
    <name type="common">Alaska blackfish</name>
    <dbReference type="NCBI Taxonomy" id="75939"/>
    <lineage>
        <taxon>Eukaryota</taxon>
        <taxon>Metazoa</taxon>
        <taxon>Chordata</taxon>
        <taxon>Craniata</taxon>
        <taxon>Vertebrata</taxon>
        <taxon>Euteleostomi</taxon>
        <taxon>Actinopterygii</taxon>
        <taxon>Neopterygii</taxon>
        <taxon>Teleostei</taxon>
        <taxon>Protacanthopterygii</taxon>
        <taxon>Esociformes</taxon>
        <taxon>Umbridae</taxon>
        <taxon>Dallia</taxon>
    </lineage>
</organism>
<dbReference type="EMBL" id="CM055737">
    <property type="protein sequence ID" value="KAJ8006281.1"/>
    <property type="molecule type" value="Genomic_DNA"/>
</dbReference>
<accession>A0ACC2GRJ3</accession>
<reference evidence="1" key="1">
    <citation type="submission" date="2021-05" db="EMBL/GenBank/DDBJ databases">
        <authorList>
            <person name="Pan Q."/>
            <person name="Jouanno E."/>
            <person name="Zahm M."/>
            <person name="Klopp C."/>
            <person name="Cabau C."/>
            <person name="Louis A."/>
            <person name="Berthelot C."/>
            <person name="Parey E."/>
            <person name="Roest Crollius H."/>
            <person name="Montfort J."/>
            <person name="Robinson-Rechavi M."/>
            <person name="Bouchez O."/>
            <person name="Lampietro C."/>
            <person name="Lopez Roques C."/>
            <person name="Donnadieu C."/>
            <person name="Postlethwait J."/>
            <person name="Bobe J."/>
            <person name="Dillon D."/>
            <person name="Chandos A."/>
            <person name="von Hippel F."/>
            <person name="Guiguen Y."/>
        </authorList>
    </citation>
    <scope>NUCLEOTIDE SEQUENCE</scope>
    <source>
        <strain evidence="1">YG-Jan2019</strain>
    </source>
</reference>
<evidence type="ECO:0000313" key="2">
    <source>
        <dbReference type="Proteomes" id="UP001157502"/>
    </source>
</evidence>
<gene>
    <name evidence="1" type="ORF">DPEC_G00126660</name>
</gene>
<protein>
    <submittedName>
        <fullName evidence="1">Uncharacterized protein</fullName>
    </submittedName>
</protein>
<keyword evidence="2" id="KW-1185">Reference proteome</keyword>
<proteinExistence type="predicted"/>
<sequence>MEGEGERRENKEDEPENETQEQKDTEEGANNGETSEDIIEKKNGEDGTQDGGLDGAQMDISSTDNIFIPEVESVKRKTEHNKDTDSEGEAQEELEKDKVETGLTRRRSFKVKPNVKATRKKALKTSLGKSFNRYKVLEDLEEDE</sequence>
<dbReference type="Proteomes" id="UP001157502">
    <property type="component" value="Chromosome 10"/>
</dbReference>
<evidence type="ECO:0000313" key="1">
    <source>
        <dbReference type="EMBL" id="KAJ8006281.1"/>
    </source>
</evidence>
<name>A0ACC2GRJ3_DALPE</name>